<evidence type="ECO:0000256" key="4">
    <source>
        <dbReference type="ARBA" id="ARBA00022801"/>
    </source>
</evidence>
<keyword evidence="9" id="KW-0472">Membrane</keyword>
<keyword evidence="9" id="KW-0812">Transmembrane</keyword>
<feature type="chain" id="PRO_5037219093" evidence="10">
    <location>
        <begin position="33"/>
        <end position="486"/>
    </location>
</feature>
<evidence type="ECO:0000259" key="12">
    <source>
        <dbReference type="Pfam" id="PF02983"/>
    </source>
</evidence>
<dbReference type="EMBL" id="BMQQ01000001">
    <property type="protein sequence ID" value="GGT14431.1"/>
    <property type="molecule type" value="Genomic_DNA"/>
</dbReference>
<dbReference type="InterPro" id="IPR001254">
    <property type="entry name" value="Trypsin_dom"/>
</dbReference>
<evidence type="ECO:0000256" key="1">
    <source>
        <dbReference type="ARBA" id="ARBA00007664"/>
    </source>
</evidence>
<feature type="region of interest" description="Disordered" evidence="8">
    <location>
        <begin position="368"/>
        <end position="432"/>
    </location>
</feature>
<evidence type="ECO:0000259" key="11">
    <source>
        <dbReference type="Pfam" id="PF00089"/>
    </source>
</evidence>
<name>A0A918GWB1_9ACTN</name>
<evidence type="ECO:0000256" key="6">
    <source>
        <dbReference type="ARBA" id="ARBA00023145"/>
    </source>
</evidence>
<evidence type="ECO:0000313" key="14">
    <source>
        <dbReference type="Proteomes" id="UP000619486"/>
    </source>
</evidence>
<dbReference type="SUPFAM" id="SSF50494">
    <property type="entry name" value="Trypsin-like serine proteases"/>
    <property type="match status" value="1"/>
</dbReference>
<keyword evidence="6" id="KW-0865">Zymogen</keyword>
<evidence type="ECO:0000313" key="13">
    <source>
        <dbReference type="EMBL" id="GGT14431.1"/>
    </source>
</evidence>
<organism evidence="13 14">
    <name type="scientific">Streptomyces purpureus</name>
    <dbReference type="NCBI Taxonomy" id="1951"/>
    <lineage>
        <taxon>Bacteria</taxon>
        <taxon>Bacillati</taxon>
        <taxon>Actinomycetota</taxon>
        <taxon>Actinomycetes</taxon>
        <taxon>Kitasatosporales</taxon>
        <taxon>Streptomycetaceae</taxon>
        <taxon>Streptomyces</taxon>
    </lineage>
</organism>
<accession>A0A918GWB1</accession>
<evidence type="ECO:0000256" key="5">
    <source>
        <dbReference type="ARBA" id="ARBA00022825"/>
    </source>
</evidence>
<dbReference type="GO" id="GO:0005576">
    <property type="term" value="C:extracellular region"/>
    <property type="evidence" value="ECO:0007669"/>
    <property type="project" value="InterPro"/>
</dbReference>
<feature type="signal peptide" evidence="10">
    <location>
        <begin position="1"/>
        <end position="32"/>
    </location>
</feature>
<dbReference type="InterPro" id="IPR009003">
    <property type="entry name" value="Peptidase_S1_PA"/>
</dbReference>
<dbReference type="GO" id="GO:0006508">
    <property type="term" value="P:proteolysis"/>
    <property type="evidence" value="ECO:0007669"/>
    <property type="project" value="UniProtKB-KW"/>
</dbReference>
<dbReference type="RefSeq" id="WP_189199478.1">
    <property type="nucleotide sequence ID" value="NZ_BMQQ01000001.1"/>
</dbReference>
<evidence type="ECO:0000256" key="9">
    <source>
        <dbReference type="SAM" id="Phobius"/>
    </source>
</evidence>
<keyword evidence="2 13" id="KW-0645">Protease</keyword>
<dbReference type="PROSITE" id="PS00134">
    <property type="entry name" value="TRYPSIN_HIS"/>
    <property type="match status" value="1"/>
</dbReference>
<protein>
    <submittedName>
        <fullName evidence="13">Protease</fullName>
    </submittedName>
</protein>
<feature type="compositionally biased region" description="Low complexity" evidence="8">
    <location>
        <begin position="400"/>
        <end position="419"/>
    </location>
</feature>
<evidence type="ECO:0000256" key="2">
    <source>
        <dbReference type="ARBA" id="ARBA00022670"/>
    </source>
</evidence>
<proteinExistence type="inferred from homology"/>
<dbReference type="InterPro" id="IPR001316">
    <property type="entry name" value="Pept_S1A_streptogrisin"/>
</dbReference>
<dbReference type="GO" id="GO:0004252">
    <property type="term" value="F:serine-type endopeptidase activity"/>
    <property type="evidence" value="ECO:0007669"/>
    <property type="project" value="InterPro"/>
</dbReference>
<sequence length="486" mass="48515">MRHARRSLRRLMRFAAAGGVVCGSLMVTHAVANEPPGAAPGQVTYAAGPVGGGPAPAVTEVVRRLGDARTAGSWAGADGRPVVAVTDAGAAAEARRAGATVKRVRHSMDTLRAATESLGAEPRVPGTAWAVDYAANQVVVRADTTVSADDWSRLSGVAERTGGVVRMERTTGAFTTRVNAAAPIFASGGRCSAGFNVTDGRDVYVLTAGHCGPAGTAWFQNSDGSRLLGTTVTADFPGSDFALVRYERGAPLGGADVVAIGGGRGVRITGAADPVVGQRVFRSGSTTGLRDGRVTALNATVNYPEGTVTGLTETTVCAERGDSGGPLFAQGLALGLTSGGNGDCARGGVTYFQPAVKTMRALGVRPVALPGSQEGGTGEQGGGSPAAPSSNPPASPPAGTPVTTAPSPEAPAVPGAQGAPPGGPAGAAGSGPGTVSGIADGFGPLGGVAPGLAVIAVSVVLFLISRWLRNSQGRRDYRDLYSQTWA</sequence>
<keyword evidence="7" id="KW-1015">Disulfide bond</keyword>
<keyword evidence="4" id="KW-0378">Hydrolase</keyword>
<feature type="domain" description="Peptidase S1" evidence="11">
    <location>
        <begin position="202"/>
        <end position="351"/>
    </location>
</feature>
<comment type="caution">
    <text evidence="13">The sequence shown here is derived from an EMBL/GenBank/DDBJ whole genome shotgun (WGS) entry which is preliminary data.</text>
</comment>
<comment type="similarity">
    <text evidence="1">Belongs to the peptidase S1 family.</text>
</comment>
<dbReference type="CDD" id="cd21112">
    <property type="entry name" value="alphaLP-like"/>
    <property type="match status" value="1"/>
</dbReference>
<dbReference type="Gene3D" id="2.40.10.10">
    <property type="entry name" value="Trypsin-like serine proteases"/>
    <property type="match status" value="2"/>
</dbReference>
<evidence type="ECO:0000256" key="7">
    <source>
        <dbReference type="ARBA" id="ARBA00023157"/>
    </source>
</evidence>
<keyword evidence="5" id="KW-0720">Serine protease</keyword>
<keyword evidence="9" id="KW-1133">Transmembrane helix</keyword>
<dbReference type="PROSITE" id="PS00135">
    <property type="entry name" value="TRYPSIN_SER"/>
    <property type="match status" value="1"/>
</dbReference>
<gene>
    <name evidence="13" type="ORF">GCM10014713_03910</name>
</gene>
<dbReference type="InterPro" id="IPR018114">
    <property type="entry name" value="TRYPSIN_HIS"/>
</dbReference>
<keyword evidence="3 10" id="KW-0732">Signal</keyword>
<feature type="domain" description="Peptidase S1A alpha-lytic prodomain" evidence="12">
    <location>
        <begin position="106"/>
        <end position="161"/>
    </location>
</feature>
<feature type="compositionally biased region" description="Gly residues" evidence="8">
    <location>
        <begin position="373"/>
        <end position="384"/>
    </location>
</feature>
<evidence type="ECO:0000256" key="10">
    <source>
        <dbReference type="SAM" id="SignalP"/>
    </source>
</evidence>
<dbReference type="Pfam" id="PF02983">
    <property type="entry name" value="Pro_Al_protease"/>
    <property type="match status" value="1"/>
</dbReference>
<dbReference type="InterPro" id="IPR033116">
    <property type="entry name" value="TRYPSIN_SER"/>
</dbReference>
<evidence type="ECO:0000256" key="3">
    <source>
        <dbReference type="ARBA" id="ARBA00022729"/>
    </source>
</evidence>
<dbReference type="PRINTS" id="PR00861">
    <property type="entry name" value="ALYTICPTASE"/>
</dbReference>
<dbReference type="Proteomes" id="UP000619486">
    <property type="component" value="Unassembled WGS sequence"/>
</dbReference>
<dbReference type="InterPro" id="IPR043504">
    <property type="entry name" value="Peptidase_S1_PA_chymotrypsin"/>
</dbReference>
<dbReference type="InterPro" id="IPR004236">
    <property type="entry name" value="Pept_S1_alpha_lytic"/>
</dbReference>
<feature type="transmembrane region" description="Helical" evidence="9">
    <location>
        <begin position="448"/>
        <end position="468"/>
    </location>
</feature>
<evidence type="ECO:0000256" key="8">
    <source>
        <dbReference type="SAM" id="MobiDB-lite"/>
    </source>
</evidence>
<keyword evidence="14" id="KW-1185">Reference proteome</keyword>
<dbReference type="AlphaFoldDB" id="A0A918GWB1"/>
<feature type="compositionally biased region" description="Pro residues" evidence="8">
    <location>
        <begin position="390"/>
        <end position="399"/>
    </location>
</feature>
<dbReference type="Pfam" id="PF00089">
    <property type="entry name" value="Trypsin"/>
    <property type="match status" value="1"/>
</dbReference>
<reference evidence="13" key="2">
    <citation type="submission" date="2020-09" db="EMBL/GenBank/DDBJ databases">
        <authorList>
            <person name="Sun Q."/>
            <person name="Ohkuma M."/>
        </authorList>
    </citation>
    <scope>NUCLEOTIDE SEQUENCE</scope>
    <source>
        <strain evidence="13">JCM 3172</strain>
    </source>
</reference>
<reference evidence="13" key="1">
    <citation type="journal article" date="2014" name="Int. J. Syst. Evol. Microbiol.">
        <title>Complete genome sequence of Corynebacterium casei LMG S-19264T (=DSM 44701T), isolated from a smear-ripened cheese.</title>
        <authorList>
            <consortium name="US DOE Joint Genome Institute (JGI-PGF)"/>
            <person name="Walter F."/>
            <person name="Albersmeier A."/>
            <person name="Kalinowski J."/>
            <person name="Ruckert C."/>
        </authorList>
    </citation>
    <scope>NUCLEOTIDE SEQUENCE</scope>
    <source>
        <strain evidence="13">JCM 3172</strain>
    </source>
</reference>